<dbReference type="Proteomes" id="UP001055104">
    <property type="component" value="Unassembled WGS sequence"/>
</dbReference>
<dbReference type="EMBL" id="VVYY01000024">
    <property type="protein sequence ID" value="KAA5393499.1"/>
    <property type="molecule type" value="Genomic_DNA"/>
</dbReference>
<evidence type="ECO:0000313" key="2">
    <source>
        <dbReference type="EMBL" id="KAA5316764.1"/>
    </source>
</evidence>
<evidence type="ECO:0000313" key="3">
    <source>
        <dbReference type="EMBL" id="KAA5393499.1"/>
    </source>
</evidence>
<proteinExistence type="predicted"/>
<dbReference type="GO" id="GO:0003824">
    <property type="term" value="F:catalytic activity"/>
    <property type="evidence" value="ECO:0007669"/>
    <property type="project" value="InterPro"/>
</dbReference>
<evidence type="ECO:0000313" key="10">
    <source>
        <dbReference type="Proteomes" id="UP000441162"/>
    </source>
</evidence>
<evidence type="ECO:0000313" key="12">
    <source>
        <dbReference type="Proteomes" id="UP000481700"/>
    </source>
</evidence>
<reference evidence="1" key="4">
    <citation type="submission" date="2022-01" db="EMBL/GenBank/DDBJ databases">
        <title>Novel bile acid biosynthetic pathways are enriched in the microbiome of centenarians.</title>
        <authorList>
            <person name="Sato Y."/>
            <person name="Atarashi K."/>
            <person name="Plichta R.D."/>
            <person name="Arai Y."/>
            <person name="Sasajima S."/>
            <person name="Kearney M.S."/>
            <person name="Suda W."/>
            <person name="Takeshita K."/>
            <person name="Sasaki T."/>
            <person name="Okamoto S."/>
            <person name="Skelly N.A."/>
            <person name="Okamura Y."/>
            <person name="Vlamakis H."/>
            <person name="Li Y."/>
            <person name="Tanoue T."/>
            <person name="Takei H."/>
            <person name="Nittono H."/>
            <person name="Narushima S."/>
            <person name="Irie J."/>
            <person name="Itoh H."/>
            <person name="Moriya K."/>
            <person name="Sugiura Y."/>
            <person name="Suematsu M."/>
            <person name="Moritoki N."/>
            <person name="Shibata S."/>
            <person name="Littman R.D."/>
            <person name="Fischbach A.M."/>
            <person name="Uwamino Y."/>
            <person name="Inoue T."/>
            <person name="Honda A."/>
            <person name="Hattori M."/>
            <person name="Murai T."/>
            <person name="Xavier J.R."/>
            <person name="Hirose N."/>
            <person name="Honda K."/>
        </authorList>
    </citation>
    <scope>NUCLEOTIDE SEQUENCE</scope>
    <source>
        <strain evidence="1">CE91-St7</strain>
    </source>
</reference>
<evidence type="ECO:0000313" key="5">
    <source>
        <dbReference type="EMBL" id="MBV3125254.1"/>
    </source>
</evidence>
<dbReference type="Proteomes" id="UP000294834">
    <property type="component" value="Unassembled WGS sequence"/>
</dbReference>
<evidence type="ECO:0000313" key="7">
    <source>
        <dbReference type="EMBL" id="TDB09123.1"/>
    </source>
</evidence>
<dbReference type="EMBL" id="JAHOAX010000024">
    <property type="protein sequence ID" value="MBV3125254.1"/>
    <property type="molecule type" value="Genomic_DNA"/>
</dbReference>
<dbReference type="Proteomes" id="UP000441162">
    <property type="component" value="Unassembled WGS sequence"/>
</dbReference>
<reference evidence="5" key="3">
    <citation type="submission" date="2021-06" db="EMBL/GenBank/DDBJ databases">
        <title>Collection of gut derived symbiotic bacterial strains cultured from healthy donors.</title>
        <authorList>
            <person name="Lin H."/>
            <person name="Littmann E."/>
            <person name="Pamer E.G."/>
        </authorList>
    </citation>
    <scope>NUCLEOTIDE SEQUENCE</scope>
    <source>
        <strain evidence="5">MSK.5.10</strain>
    </source>
</reference>
<dbReference type="InterPro" id="IPR016193">
    <property type="entry name" value="Cytidine_deaminase-like"/>
</dbReference>
<organism evidence="6 13">
    <name type="scientific">Phocaeicola dorei</name>
    <dbReference type="NCBI Taxonomy" id="357276"/>
    <lineage>
        <taxon>Bacteria</taxon>
        <taxon>Pseudomonadati</taxon>
        <taxon>Bacteroidota</taxon>
        <taxon>Bacteroidia</taxon>
        <taxon>Bacteroidales</taxon>
        <taxon>Bacteroidaceae</taxon>
        <taxon>Phocaeicola</taxon>
    </lineage>
</organism>
<dbReference type="SUPFAM" id="SSF53927">
    <property type="entry name" value="Cytidine deaminase-like"/>
    <property type="match status" value="1"/>
</dbReference>
<name>A0A076ITC8_9BACT</name>
<evidence type="ECO:0000313" key="6">
    <source>
        <dbReference type="EMBL" id="MDU0271842.1"/>
    </source>
</evidence>
<evidence type="ECO:0000313" key="11">
    <source>
        <dbReference type="Proteomes" id="UP000481616"/>
    </source>
</evidence>
<dbReference type="EMBL" id="VVZV01000020">
    <property type="protein sequence ID" value="KAA5316764.1"/>
    <property type="molecule type" value="Genomic_DNA"/>
</dbReference>
<dbReference type="InterPro" id="IPR015067">
    <property type="entry name" value="DUF1893_TM1506-like"/>
</dbReference>
<dbReference type="EMBL" id="BQOB01000001">
    <property type="protein sequence ID" value="GKH79615.1"/>
    <property type="molecule type" value="Genomic_DNA"/>
</dbReference>
<dbReference type="InterPro" id="IPR037081">
    <property type="entry name" value="Hyp_TM1506"/>
</dbReference>
<dbReference type="EMBL" id="JAWDEV010000012">
    <property type="protein sequence ID" value="MDU0271842.1"/>
    <property type="molecule type" value="Genomic_DNA"/>
</dbReference>
<dbReference type="KEGG" id="bdo:EL88_21320"/>
<dbReference type="EMBL" id="CP126056">
    <property type="protein sequence ID" value="WHX09761.1"/>
    <property type="molecule type" value="Genomic_DNA"/>
</dbReference>
<dbReference type="Gene3D" id="3.40.140.30">
    <property type="entry name" value="Hypothetical protein TM1506"/>
    <property type="match status" value="1"/>
</dbReference>
<dbReference type="KEGG" id="bdh:GV66_02150"/>
<evidence type="ECO:0000313" key="4">
    <source>
        <dbReference type="EMBL" id="KAA5402086.1"/>
    </source>
</evidence>
<dbReference type="Proteomes" id="UP000481700">
    <property type="component" value="Unassembled WGS sequence"/>
</dbReference>
<accession>A0A076ITC8</accession>
<dbReference type="Proteomes" id="UP001177934">
    <property type="component" value="Chromosome"/>
</dbReference>
<gene>
    <name evidence="1" type="ORF">CE91St7_04990</name>
    <name evidence="7" type="ORF">E1J06_18020</name>
    <name evidence="4" type="ORF">F2Y51_19630</name>
    <name evidence="3" type="ORF">F2Y58_19895</name>
    <name evidence="2" type="ORF">F2Z07_16775</name>
    <name evidence="5" type="ORF">KSU80_19070</name>
    <name evidence="8" type="ORF">QNN11_21535</name>
    <name evidence="6" type="ORF">RVH45_18525</name>
</gene>
<dbReference type="Pfam" id="PF08973">
    <property type="entry name" value="TM1506"/>
    <property type="match status" value="1"/>
</dbReference>
<evidence type="ECO:0000313" key="1">
    <source>
        <dbReference type="EMBL" id="GKH79615.1"/>
    </source>
</evidence>
<dbReference type="RefSeq" id="WP_007843599.1">
    <property type="nucleotide sequence ID" value="NZ_BAABZF010000001.1"/>
</dbReference>
<sequence length="143" mass="15789">MLEDIIRLLHEGKHSLVVSNGEVRTFDRRGVADLYALLREDSDFLKGASVADKVVGKAAAALMILGEVGELHADVVSRPALDLFADSGVRVSYGTAVPHIINRTKTGWCPLETCCRYCLTPQDCLVRIEEFITLQSKRMNSDK</sequence>
<dbReference type="Proteomes" id="UP000777173">
    <property type="component" value="Unassembled WGS sequence"/>
</dbReference>
<dbReference type="Proteomes" id="UP001181086">
    <property type="component" value="Unassembled WGS sequence"/>
</dbReference>
<dbReference type="EMBL" id="SLTX01000001">
    <property type="protein sequence ID" value="TDB09123.1"/>
    <property type="molecule type" value="Genomic_DNA"/>
</dbReference>
<evidence type="ECO:0000313" key="8">
    <source>
        <dbReference type="EMBL" id="WHX09761.1"/>
    </source>
</evidence>
<reference evidence="6" key="6">
    <citation type="submission" date="2023-10" db="EMBL/GenBank/DDBJ databases">
        <title>Genome of Potential pathogenic bacteria in Crohn's disease.</title>
        <authorList>
            <person name="Rodriguez-Palacios A."/>
        </authorList>
    </citation>
    <scope>NUCLEOTIDE SEQUENCE</scope>
    <source>
        <strain evidence="6">CavFT-hAR62</strain>
    </source>
</reference>
<dbReference type="AlphaFoldDB" id="A0A076ITC8"/>
<reference evidence="10 11" key="1">
    <citation type="journal article" date="2019" name="Nat. Med.">
        <title>A library of human gut bacterial isolates paired with longitudinal multiomics data enables mechanistic microbiome research.</title>
        <authorList>
            <person name="Poyet M."/>
            <person name="Groussin M."/>
            <person name="Gibbons S.M."/>
            <person name="Avila-Pacheco J."/>
            <person name="Jiang X."/>
            <person name="Kearney S.M."/>
            <person name="Perrotta A.R."/>
            <person name="Berdy B."/>
            <person name="Zhao S."/>
            <person name="Lieberman T.D."/>
            <person name="Swanson P.K."/>
            <person name="Smith M."/>
            <person name="Roesemann S."/>
            <person name="Alexander J.E."/>
            <person name="Rich S.A."/>
            <person name="Livny J."/>
            <person name="Vlamakis H."/>
            <person name="Clish C."/>
            <person name="Bullock K."/>
            <person name="Deik A."/>
            <person name="Scott J."/>
            <person name="Pierce K.A."/>
            <person name="Xavier R.J."/>
            <person name="Alm E.J."/>
        </authorList>
    </citation>
    <scope>NUCLEOTIDE SEQUENCE [LARGE SCALE GENOMIC DNA]</scope>
    <source>
        <strain evidence="3 11">BIOML-A1</strain>
        <strain evidence="2 12">BIOML-A25</strain>
        <strain evidence="4 10">BIOML-A4</strain>
    </source>
</reference>
<dbReference type="eggNOG" id="ENOG50332RU">
    <property type="taxonomic scope" value="Bacteria"/>
</dbReference>
<dbReference type="Proteomes" id="UP000481616">
    <property type="component" value="Unassembled WGS sequence"/>
</dbReference>
<reference evidence="8" key="5">
    <citation type="journal article" date="2023" name="Nat. Commun.">
        <title>Identification of a novel Human Milk Oligosaccharides utilization cluster in the infant gut commensal Bacteroides dorei.</title>
        <authorList>
            <person name="Kijner S."/>
            <person name="Ennis D."/>
            <person name="Shmorak S."/>
            <person name="Florentin A."/>
            <person name="Yassour M."/>
        </authorList>
    </citation>
    <scope>NUCLEOTIDE SEQUENCE</scope>
    <source>
        <strain evidence="8">2</strain>
    </source>
</reference>
<evidence type="ECO:0000313" key="9">
    <source>
        <dbReference type="Proteomes" id="UP000294834"/>
    </source>
</evidence>
<dbReference type="EMBL" id="VVZA01000025">
    <property type="protein sequence ID" value="KAA5402086.1"/>
    <property type="molecule type" value="Genomic_DNA"/>
</dbReference>
<evidence type="ECO:0000313" key="13">
    <source>
        <dbReference type="Proteomes" id="UP001181086"/>
    </source>
</evidence>
<reference evidence="7 9" key="2">
    <citation type="journal article" date="2019" name="Nat. Microbiol.">
        <title>Genomic variation and strain-specific functional adaptation in the human gut microbiome during early life.</title>
        <authorList>
            <person name="Vatanen T."/>
            <person name="Plichta D.R."/>
            <person name="Somani J."/>
            <person name="Munch P.C."/>
            <person name="Arthur T.D."/>
            <person name="Hall A.B."/>
            <person name="Rudolf S."/>
            <person name="Oakeley E.J."/>
            <person name="Ke X."/>
            <person name="Young R.A."/>
            <person name="Haiser H.J."/>
            <person name="Kolde R."/>
            <person name="Yassour M."/>
            <person name="Luopajarvi K."/>
            <person name="Siljander H."/>
            <person name="Virtanen S.M."/>
            <person name="Ilonen J."/>
            <person name="Uibo R."/>
            <person name="Tillmann V."/>
            <person name="Mokurov S."/>
            <person name="Dorshakova N."/>
            <person name="Porter J.A."/>
            <person name="McHardy A.C."/>
            <person name="Lahdesmaki H."/>
            <person name="Vlamakis H."/>
            <person name="Huttenhower C."/>
            <person name="Knip M."/>
            <person name="Xavier R.J."/>
        </authorList>
    </citation>
    <scope>NUCLEOTIDE SEQUENCE [LARGE SCALE GENOMIC DNA]</scope>
    <source>
        <strain evidence="7 9">RJX1052</strain>
    </source>
</reference>
<protein>
    <submittedName>
        <fullName evidence="6">DUF1893 domain-containing protein</fullName>
    </submittedName>
</protein>